<evidence type="ECO:0000313" key="2">
    <source>
        <dbReference type="Proteomes" id="UP000789759"/>
    </source>
</evidence>
<comment type="caution">
    <text evidence="1">The sequence shown here is derived from an EMBL/GenBank/DDBJ whole genome shotgun (WGS) entry which is preliminary data.</text>
</comment>
<protein>
    <submittedName>
        <fullName evidence="1">16939_t:CDS:1</fullName>
    </submittedName>
</protein>
<keyword evidence="2" id="KW-1185">Reference proteome</keyword>
<sequence>LEETALNEIDQLIRSLDEPINNSIFILEKELDKQNSLEKLNDILEKLPTHAKSRENQIKILEAYYYLGTLIQENEANQKQIKERIQETNSAHKARDI</sequence>
<dbReference type="AlphaFoldDB" id="A0A9N9AH88"/>
<dbReference type="Proteomes" id="UP000789759">
    <property type="component" value="Unassembled WGS sequence"/>
</dbReference>
<accession>A0A9N9AH88</accession>
<reference evidence="1" key="1">
    <citation type="submission" date="2021-06" db="EMBL/GenBank/DDBJ databases">
        <authorList>
            <person name="Kallberg Y."/>
            <person name="Tangrot J."/>
            <person name="Rosling A."/>
        </authorList>
    </citation>
    <scope>NUCLEOTIDE SEQUENCE</scope>
    <source>
        <strain evidence="1">FL966</strain>
    </source>
</reference>
<evidence type="ECO:0000313" key="1">
    <source>
        <dbReference type="EMBL" id="CAG8532983.1"/>
    </source>
</evidence>
<organism evidence="1 2">
    <name type="scientific">Cetraspora pellucida</name>
    <dbReference type="NCBI Taxonomy" id="1433469"/>
    <lineage>
        <taxon>Eukaryota</taxon>
        <taxon>Fungi</taxon>
        <taxon>Fungi incertae sedis</taxon>
        <taxon>Mucoromycota</taxon>
        <taxon>Glomeromycotina</taxon>
        <taxon>Glomeromycetes</taxon>
        <taxon>Diversisporales</taxon>
        <taxon>Gigasporaceae</taxon>
        <taxon>Cetraspora</taxon>
    </lineage>
</organism>
<gene>
    <name evidence="1" type="ORF">CPELLU_LOCUS3931</name>
</gene>
<name>A0A9N9AH88_9GLOM</name>
<proteinExistence type="predicted"/>
<dbReference type="EMBL" id="CAJVQA010001985">
    <property type="protein sequence ID" value="CAG8532983.1"/>
    <property type="molecule type" value="Genomic_DNA"/>
</dbReference>
<feature type="non-terminal residue" evidence="1">
    <location>
        <position position="1"/>
    </location>
</feature>